<dbReference type="GO" id="GO:0045348">
    <property type="term" value="P:positive regulation of MHC class II biosynthetic process"/>
    <property type="evidence" value="ECO:0007669"/>
    <property type="project" value="TreeGrafter"/>
</dbReference>
<organism evidence="6 7">
    <name type="scientific">Sparus aurata</name>
    <name type="common">Gilthead sea bream</name>
    <dbReference type="NCBI Taxonomy" id="8175"/>
    <lineage>
        <taxon>Eukaryota</taxon>
        <taxon>Metazoa</taxon>
        <taxon>Chordata</taxon>
        <taxon>Craniata</taxon>
        <taxon>Vertebrata</taxon>
        <taxon>Euteleostomi</taxon>
        <taxon>Actinopterygii</taxon>
        <taxon>Neopterygii</taxon>
        <taxon>Teleostei</taxon>
        <taxon>Neoteleostei</taxon>
        <taxon>Acanthomorphata</taxon>
        <taxon>Eupercaria</taxon>
        <taxon>Spariformes</taxon>
        <taxon>Sparidae</taxon>
        <taxon>Sparus</taxon>
    </lineage>
</organism>
<dbReference type="InterPro" id="IPR007111">
    <property type="entry name" value="NACHT_NTPase"/>
</dbReference>
<dbReference type="InterPro" id="IPR032675">
    <property type="entry name" value="LRR_dom_sf"/>
</dbReference>
<dbReference type="Gene3D" id="3.40.50.300">
    <property type="entry name" value="P-loop containing nucleotide triphosphate hydrolases"/>
    <property type="match status" value="1"/>
</dbReference>
<dbReference type="Pfam" id="PF05729">
    <property type="entry name" value="NACHT"/>
    <property type="match status" value="1"/>
</dbReference>
<protein>
    <recommendedName>
        <fullName evidence="5">NACHT domain-containing protein</fullName>
    </recommendedName>
</protein>
<reference evidence="6" key="2">
    <citation type="submission" date="2025-08" db="UniProtKB">
        <authorList>
            <consortium name="Ensembl"/>
        </authorList>
    </citation>
    <scope>IDENTIFICATION</scope>
</reference>
<dbReference type="GeneTree" id="ENSGT00940000161578"/>
<dbReference type="PROSITE" id="PS50837">
    <property type="entry name" value="NACHT"/>
    <property type="match status" value="1"/>
</dbReference>
<reference evidence="6" key="3">
    <citation type="submission" date="2025-09" db="UniProtKB">
        <authorList>
            <consortium name="Ensembl"/>
        </authorList>
    </citation>
    <scope>IDENTIFICATION</scope>
</reference>
<evidence type="ECO:0000256" key="1">
    <source>
        <dbReference type="ARBA" id="ARBA00022614"/>
    </source>
</evidence>
<keyword evidence="3" id="KW-0547">Nucleotide-binding</keyword>
<evidence type="ECO:0000256" key="3">
    <source>
        <dbReference type="ARBA" id="ARBA00022741"/>
    </source>
</evidence>
<keyword evidence="7" id="KW-1185">Reference proteome</keyword>
<dbReference type="InterPro" id="IPR027417">
    <property type="entry name" value="P-loop_NTPase"/>
</dbReference>
<keyword evidence="4" id="KW-0067">ATP-binding</keyword>
<dbReference type="PANTHER" id="PTHR47189:SF1">
    <property type="entry name" value="MHC CLASS II TRANSACTIVATOR"/>
    <property type="match status" value="1"/>
</dbReference>
<dbReference type="AlphaFoldDB" id="A0A671XTL9"/>
<dbReference type="GO" id="GO:0045345">
    <property type="term" value="P:positive regulation of MHC class I biosynthetic process"/>
    <property type="evidence" value="ECO:0007669"/>
    <property type="project" value="TreeGrafter"/>
</dbReference>
<dbReference type="InterPro" id="IPR001611">
    <property type="entry name" value="Leu-rich_rpt"/>
</dbReference>
<dbReference type="Gene3D" id="3.80.10.10">
    <property type="entry name" value="Ribonuclease Inhibitor"/>
    <property type="match status" value="1"/>
</dbReference>
<dbReference type="SMART" id="SM00368">
    <property type="entry name" value="LRR_RI"/>
    <property type="match status" value="4"/>
</dbReference>
<keyword evidence="1" id="KW-0433">Leucine-rich repeat</keyword>
<dbReference type="Ensembl" id="ENSSAUT00010057190.1">
    <property type="protein sequence ID" value="ENSSAUP00010054415.1"/>
    <property type="gene ID" value="ENSSAUG00010022396.1"/>
</dbReference>
<evidence type="ECO:0000256" key="2">
    <source>
        <dbReference type="ARBA" id="ARBA00022737"/>
    </source>
</evidence>
<feature type="domain" description="NACHT" evidence="5">
    <location>
        <begin position="111"/>
        <end position="256"/>
    </location>
</feature>
<evidence type="ECO:0000256" key="4">
    <source>
        <dbReference type="ARBA" id="ARBA00022840"/>
    </source>
</evidence>
<accession>A0A671XTL9</accession>
<dbReference type="PANTHER" id="PTHR47189">
    <property type="entry name" value="MHC CLASS II TRANSACTIVATOR"/>
    <property type="match status" value="1"/>
</dbReference>
<evidence type="ECO:0000259" key="5">
    <source>
        <dbReference type="PROSITE" id="PS50837"/>
    </source>
</evidence>
<proteinExistence type="predicted"/>
<dbReference type="Pfam" id="PF13516">
    <property type="entry name" value="LRR_6"/>
    <property type="match status" value="4"/>
</dbReference>
<dbReference type="FunFam" id="3.40.50.300:FF:001028">
    <property type="entry name" value="Class II major histocompatibility complex transactivator"/>
    <property type="match status" value="1"/>
</dbReference>
<sequence length="826" mass="92218">LSRSSPPGSLSDTAKALWYSVVLLFSEVVKDHIQEAKAHMSQTCQDMEAGLSLTSHYVDVQVSQRETFRSGKNTSKFLDKEMIIMGDTDRQKSFLRRGQIFEGPNGDKPKRYIVLLGNAGMGKTMLIRKLCLDWSRDCIPQFDFVFLLDGKALSLSEPTFSLQTLLLNISSFAPPCLDPEAVYAQILAAPKRVLIIFDGFDQLRDYETLLQTQEKDLITSLQRDSKAQTYTVRQLYSAILQRVLLPGCTLLLSTRPRGTATQLLRRADSFLEVCGFTPADIETYLSQYFTDPALRASALDNLKSCSYLHLFCWNPGVCRLVCMVLEQSKSSECLPQTLTGLCHQVLQLKIKEELLSQLSSLAWDGVKANSSVLVPGRTISAKLKGFGHRTGLFLSYDLRTRQVVSSDRNFILSLPFQSGPKGRRRPQREELELTQRFAVGLLFHKRTELQRLDSCTETAFRDMVSNKQALVTKHLEGLSHGDLSPAQVLESCHYVYEASSTHGDGSRDSGSTRLVAHLATNLPEVLTFHGVPLNPSDVFAVQNILKIGGTEGRSFCLDLEDSGIQISGLRALVGLNNINTYRACIADVITLWEQLQQSSEEELQQGAVSKFKIHPLKATQVCHIEHLAKLVNIHMHKRLPSQFDSILAEGVPAVTDLHKLEFELGPDNGILALPKLWELLPGLHNLQRLDLENCKVGDKGAEKLADALVSLRFLEILNLSQNCIGDQGVKKLATTLRDLPKLHCLSLYSNEISDVGAESLAAVLPHMTSLTDLDVKYNKLTDVGAQSLGVSLRNCKRMKTLRLWNQCIPYGVFERLQQQDSRILWH</sequence>
<dbReference type="GO" id="GO:0005524">
    <property type="term" value="F:ATP binding"/>
    <property type="evidence" value="ECO:0007669"/>
    <property type="project" value="UniProtKB-KW"/>
</dbReference>
<evidence type="ECO:0000313" key="6">
    <source>
        <dbReference type="Ensembl" id="ENSSAUP00010054415.1"/>
    </source>
</evidence>
<gene>
    <name evidence="6" type="primary">ciita</name>
</gene>
<name>A0A671XTL9_SPAAU</name>
<keyword evidence="2" id="KW-0677">Repeat</keyword>
<dbReference type="SUPFAM" id="SSF52540">
    <property type="entry name" value="P-loop containing nucleoside triphosphate hydrolases"/>
    <property type="match status" value="1"/>
</dbReference>
<dbReference type="GO" id="GO:0045944">
    <property type="term" value="P:positive regulation of transcription by RNA polymerase II"/>
    <property type="evidence" value="ECO:0007669"/>
    <property type="project" value="TreeGrafter"/>
</dbReference>
<dbReference type="Proteomes" id="UP000472265">
    <property type="component" value="Chromosome 23"/>
</dbReference>
<reference evidence="6" key="1">
    <citation type="submission" date="2021-04" db="EMBL/GenBank/DDBJ databases">
        <authorList>
            <consortium name="Wellcome Sanger Institute Data Sharing"/>
        </authorList>
    </citation>
    <scope>NUCLEOTIDE SEQUENCE [LARGE SCALE GENOMIC DNA]</scope>
</reference>
<evidence type="ECO:0000313" key="7">
    <source>
        <dbReference type="Proteomes" id="UP000472265"/>
    </source>
</evidence>
<dbReference type="SUPFAM" id="SSF52047">
    <property type="entry name" value="RNI-like"/>
    <property type="match status" value="1"/>
</dbReference>